<gene>
    <name evidence="4" type="ORF">RDB_LOCUS164395</name>
</gene>
<evidence type="ECO:0000256" key="2">
    <source>
        <dbReference type="SAM" id="MobiDB-lite"/>
    </source>
</evidence>
<dbReference type="SUPFAM" id="SSF47459">
    <property type="entry name" value="HLH, helix-loop-helix DNA-binding domain"/>
    <property type="match status" value="1"/>
</dbReference>
<proteinExistence type="predicted"/>
<comment type="caution">
    <text evidence="4">The sequence shown here is derived from an EMBL/GenBank/DDBJ whole genome shotgun (WGS) entry which is preliminary data.</text>
</comment>
<feature type="region of interest" description="Disordered" evidence="2">
    <location>
        <begin position="124"/>
        <end position="205"/>
    </location>
</feature>
<evidence type="ECO:0000259" key="3">
    <source>
        <dbReference type="PROSITE" id="PS50888"/>
    </source>
</evidence>
<dbReference type="Gene3D" id="4.10.280.10">
    <property type="entry name" value="Helix-loop-helix DNA-binding domain"/>
    <property type="match status" value="1"/>
</dbReference>
<dbReference type="Proteomes" id="UP000663853">
    <property type="component" value="Unassembled WGS sequence"/>
</dbReference>
<feature type="compositionally biased region" description="Basic and acidic residues" evidence="2">
    <location>
        <begin position="1"/>
        <end position="17"/>
    </location>
</feature>
<feature type="coiled-coil region" evidence="1">
    <location>
        <begin position="247"/>
        <end position="288"/>
    </location>
</feature>
<reference evidence="4" key="1">
    <citation type="submission" date="2021-01" db="EMBL/GenBank/DDBJ databases">
        <authorList>
            <person name="Kaushik A."/>
        </authorList>
    </citation>
    <scope>NUCLEOTIDE SEQUENCE</scope>
    <source>
        <strain evidence="4">AG6-10EEA</strain>
    </source>
</reference>
<feature type="region of interest" description="Disordered" evidence="2">
    <location>
        <begin position="1"/>
        <end position="20"/>
    </location>
</feature>
<dbReference type="PROSITE" id="PS50888">
    <property type="entry name" value="BHLH"/>
    <property type="match status" value="1"/>
</dbReference>
<dbReference type="EMBL" id="CAJMXA010003957">
    <property type="protein sequence ID" value="CAE6528848.1"/>
    <property type="molecule type" value="Genomic_DNA"/>
</dbReference>
<evidence type="ECO:0000256" key="1">
    <source>
        <dbReference type="SAM" id="Coils"/>
    </source>
</evidence>
<feature type="compositionally biased region" description="Low complexity" evidence="2">
    <location>
        <begin position="297"/>
        <end position="317"/>
    </location>
</feature>
<feature type="compositionally biased region" description="Polar residues" evidence="2">
    <location>
        <begin position="426"/>
        <end position="445"/>
    </location>
</feature>
<sequence>MTSERRGRMQTECKSGPETDGWDMCGVGPNICTSSGQKLQAPGFIADPHVLKPAEPKAAKDELNGRAVNVDPRREERNSPDDCFCCCGGDLSVIYLAGAQSNPHPQSSDLPMAGFDEFTFPPPSWESPVASGSRTRGHSRHSSTSSIPPYVPVNTGRRGSTKDPEALQAALERQKNRKRRTDSTASATLPTDDDNDSTSVMHQRQEDARLIRCDAEQQRRNELGKGYDRLRAVLNRGDERLSKSRVVERATARVVQLRDQNERMEDELRRKQELIRDLNRANEQLMLEASGAAPLLVSSPHSASSSTGRPGSSSHTSVNFAGPAHDRSSSLPTPPHTYTGLQHPDPAEFGTHSTTHYPSKQDPFAYNPALETDPRLYPPAEFYAAAPHALGVPRSESPLHPFLGEDQAHWPTEWNATGSGLPGTFTDITTTPAGFTTSSSAYGQP</sequence>
<dbReference type="InterPro" id="IPR036638">
    <property type="entry name" value="HLH_DNA-bd_sf"/>
</dbReference>
<evidence type="ECO:0000313" key="4">
    <source>
        <dbReference type="EMBL" id="CAE6528848.1"/>
    </source>
</evidence>
<organism evidence="4 5">
    <name type="scientific">Rhizoctonia solani</name>
    <dbReference type="NCBI Taxonomy" id="456999"/>
    <lineage>
        <taxon>Eukaryota</taxon>
        <taxon>Fungi</taxon>
        <taxon>Dikarya</taxon>
        <taxon>Basidiomycota</taxon>
        <taxon>Agaricomycotina</taxon>
        <taxon>Agaricomycetes</taxon>
        <taxon>Cantharellales</taxon>
        <taxon>Ceratobasidiaceae</taxon>
        <taxon>Rhizoctonia</taxon>
    </lineage>
</organism>
<feature type="domain" description="BHLH" evidence="3">
    <location>
        <begin position="207"/>
        <end position="257"/>
    </location>
</feature>
<dbReference type="GO" id="GO:0046983">
    <property type="term" value="F:protein dimerization activity"/>
    <property type="evidence" value="ECO:0007669"/>
    <property type="project" value="InterPro"/>
</dbReference>
<feature type="compositionally biased region" description="Basic and acidic residues" evidence="2">
    <location>
        <begin position="71"/>
        <end position="80"/>
    </location>
</feature>
<protein>
    <recommendedName>
        <fullName evidence="3">BHLH domain-containing protein</fullName>
    </recommendedName>
</protein>
<name>A0A8H3DLE0_9AGAM</name>
<evidence type="ECO:0000313" key="5">
    <source>
        <dbReference type="Proteomes" id="UP000663853"/>
    </source>
</evidence>
<accession>A0A8H3DLE0</accession>
<feature type="region of interest" description="Disordered" evidence="2">
    <location>
        <begin position="55"/>
        <end position="80"/>
    </location>
</feature>
<feature type="region of interest" description="Disordered" evidence="2">
    <location>
        <begin position="297"/>
        <end position="365"/>
    </location>
</feature>
<dbReference type="InterPro" id="IPR011598">
    <property type="entry name" value="bHLH_dom"/>
</dbReference>
<keyword evidence="1" id="KW-0175">Coiled coil</keyword>
<feature type="region of interest" description="Disordered" evidence="2">
    <location>
        <begin position="411"/>
        <end position="445"/>
    </location>
</feature>
<dbReference type="AlphaFoldDB" id="A0A8H3DLE0"/>
<feature type="compositionally biased region" description="Basic and acidic residues" evidence="2">
    <location>
        <begin position="55"/>
        <end position="64"/>
    </location>
</feature>